<accession>A0A2P6QGQ9</accession>
<evidence type="ECO:0000256" key="1">
    <source>
        <dbReference type="SAM" id="Phobius"/>
    </source>
</evidence>
<sequence>MQDGVRNKQDFFIFICMGTLASSISAAVTVQRIWTAMPTWQTEEISIHHVIVQYPILVAFLCIDIIIMISTMTQWHKHLRYQTILYVLWLKLTTAIFLHLGQTNKY</sequence>
<keyword evidence="1" id="KW-1133">Transmembrane helix</keyword>
<protein>
    <submittedName>
        <fullName evidence="2">Uncharacterized protein</fullName>
    </submittedName>
</protein>
<reference evidence="2 3" key="1">
    <citation type="journal article" date="2018" name="Nat. Genet.">
        <title>The Rosa genome provides new insights in the design of modern roses.</title>
        <authorList>
            <person name="Bendahmane M."/>
        </authorList>
    </citation>
    <scope>NUCLEOTIDE SEQUENCE [LARGE SCALE GENOMIC DNA]</scope>
    <source>
        <strain evidence="3">cv. Old Blush</strain>
    </source>
</reference>
<keyword evidence="1" id="KW-0812">Transmembrane</keyword>
<evidence type="ECO:0000313" key="2">
    <source>
        <dbReference type="EMBL" id="PRQ33361.1"/>
    </source>
</evidence>
<feature type="transmembrane region" description="Helical" evidence="1">
    <location>
        <begin position="84"/>
        <end position="101"/>
    </location>
</feature>
<dbReference type="Proteomes" id="UP000238479">
    <property type="component" value="Chromosome 5"/>
</dbReference>
<dbReference type="Gramene" id="PRQ33361">
    <property type="protein sequence ID" value="PRQ33361"/>
    <property type="gene ID" value="RchiOBHm_Chr5g0056741"/>
</dbReference>
<dbReference type="STRING" id="74649.A0A2P6QGQ9"/>
<dbReference type="AlphaFoldDB" id="A0A2P6QGQ9"/>
<keyword evidence="2" id="KW-0808">Transferase</keyword>
<dbReference type="GO" id="GO:0016746">
    <property type="term" value="F:acyltransferase activity"/>
    <property type="evidence" value="ECO:0007669"/>
    <property type="project" value="UniProtKB-KW"/>
</dbReference>
<keyword evidence="3" id="KW-1185">Reference proteome</keyword>
<keyword evidence="2" id="KW-0012">Acyltransferase</keyword>
<evidence type="ECO:0000313" key="3">
    <source>
        <dbReference type="Proteomes" id="UP000238479"/>
    </source>
</evidence>
<gene>
    <name evidence="2" type="ORF">RchiOBHm_Chr5g0056741</name>
</gene>
<feature type="transmembrane region" description="Helical" evidence="1">
    <location>
        <begin position="12"/>
        <end position="34"/>
    </location>
</feature>
<keyword evidence="1" id="KW-0472">Membrane</keyword>
<dbReference type="EMBL" id="PDCK01000043">
    <property type="protein sequence ID" value="PRQ33361.1"/>
    <property type="molecule type" value="Genomic_DNA"/>
</dbReference>
<proteinExistence type="predicted"/>
<comment type="caution">
    <text evidence="2">The sequence shown here is derived from an EMBL/GenBank/DDBJ whole genome shotgun (WGS) entry which is preliminary data.</text>
</comment>
<organism evidence="2 3">
    <name type="scientific">Rosa chinensis</name>
    <name type="common">China rose</name>
    <dbReference type="NCBI Taxonomy" id="74649"/>
    <lineage>
        <taxon>Eukaryota</taxon>
        <taxon>Viridiplantae</taxon>
        <taxon>Streptophyta</taxon>
        <taxon>Embryophyta</taxon>
        <taxon>Tracheophyta</taxon>
        <taxon>Spermatophyta</taxon>
        <taxon>Magnoliopsida</taxon>
        <taxon>eudicotyledons</taxon>
        <taxon>Gunneridae</taxon>
        <taxon>Pentapetalae</taxon>
        <taxon>rosids</taxon>
        <taxon>fabids</taxon>
        <taxon>Rosales</taxon>
        <taxon>Rosaceae</taxon>
        <taxon>Rosoideae</taxon>
        <taxon>Rosoideae incertae sedis</taxon>
        <taxon>Rosa</taxon>
    </lineage>
</organism>
<name>A0A2P6QGQ9_ROSCH</name>
<feature type="transmembrane region" description="Helical" evidence="1">
    <location>
        <begin position="54"/>
        <end position="72"/>
    </location>
</feature>